<evidence type="ECO:0000313" key="3">
    <source>
        <dbReference type="Proteomes" id="UP000286402"/>
    </source>
</evidence>
<keyword evidence="1" id="KW-0812">Transmembrane</keyword>
<dbReference type="Proteomes" id="UP000286402">
    <property type="component" value="Unassembled WGS sequence"/>
</dbReference>
<keyword evidence="1" id="KW-1133">Transmembrane helix</keyword>
<organism evidence="2 3">
    <name type="scientific">Sphingobacterium siyangense</name>
    <dbReference type="NCBI Taxonomy" id="459529"/>
    <lineage>
        <taxon>Bacteria</taxon>
        <taxon>Pseudomonadati</taxon>
        <taxon>Bacteroidota</taxon>
        <taxon>Sphingobacteriia</taxon>
        <taxon>Sphingobacteriales</taxon>
        <taxon>Sphingobacteriaceae</taxon>
        <taxon>Sphingobacterium</taxon>
    </lineage>
</organism>
<evidence type="ECO:0000313" key="2">
    <source>
        <dbReference type="EMBL" id="RKF42002.1"/>
    </source>
</evidence>
<dbReference type="AlphaFoldDB" id="A0A420G9X6"/>
<evidence type="ECO:0000256" key="1">
    <source>
        <dbReference type="SAM" id="Phobius"/>
    </source>
</evidence>
<comment type="caution">
    <text evidence="2">The sequence shown here is derived from an EMBL/GenBank/DDBJ whole genome shotgun (WGS) entry which is preliminary data.</text>
</comment>
<accession>A0A420G9X6</accession>
<gene>
    <name evidence="2" type="ORF">BCY89_00400</name>
</gene>
<proteinExistence type="predicted"/>
<reference evidence="2 3" key="1">
    <citation type="submission" date="2016-07" db="EMBL/GenBank/DDBJ databases">
        <title>Genome analysis of Sphingobacterium siyangense T12B17.</title>
        <authorList>
            <person name="Xu D."/>
            <person name="Su Y."/>
            <person name="Zheng S."/>
        </authorList>
    </citation>
    <scope>NUCLEOTIDE SEQUENCE [LARGE SCALE GENOMIC DNA]</scope>
    <source>
        <strain evidence="2 3">T12B17</strain>
    </source>
</reference>
<dbReference type="EMBL" id="MCAQ01000001">
    <property type="protein sequence ID" value="RKF42002.1"/>
    <property type="molecule type" value="Genomic_DNA"/>
</dbReference>
<feature type="transmembrane region" description="Helical" evidence="1">
    <location>
        <begin position="34"/>
        <end position="56"/>
    </location>
</feature>
<name>A0A420G9X6_9SPHI</name>
<protein>
    <submittedName>
        <fullName evidence="2">Uncharacterized protein</fullName>
    </submittedName>
</protein>
<keyword evidence="3" id="KW-1185">Reference proteome</keyword>
<sequence length="61" mass="6877">MKITSKALLVDIVLFLVDKKLLFAQNSEYSLFAYTAISSSIATDCGFLIFLMPFLWSHSVK</sequence>
<keyword evidence="1" id="KW-0472">Membrane</keyword>